<proteinExistence type="predicted"/>
<evidence type="ECO:0000313" key="3">
    <source>
        <dbReference type="Proteomes" id="UP000469011"/>
    </source>
</evidence>
<dbReference type="Proteomes" id="UP000469011">
    <property type="component" value="Unassembled WGS sequence"/>
</dbReference>
<protein>
    <submittedName>
        <fullName evidence="2">Uncharacterized protein</fullName>
    </submittedName>
</protein>
<name>A0A6N9T684_9HYPH</name>
<keyword evidence="3" id="KW-1185">Reference proteome</keyword>
<sequence length="89" mass="9813">MANLIHEIAHCKELAEKADLRFASRLLDMCLLEVAMEWEGRGRLEPLGDEELLIVLLRSKLKIAVSGAGRSITVGSPPPRRPPADPDQT</sequence>
<reference evidence="2 3" key="1">
    <citation type="submission" date="2020-01" db="EMBL/GenBank/DDBJ databases">
        <title>Jiella pacifica sp. nov.</title>
        <authorList>
            <person name="Xue Z."/>
            <person name="Zhu S."/>
            <person name="Chen J."/>
            <person name="Yang J."/>
        </authorList>
    </citation>
    <scope>NUCLEOTIDE SEQUENCE [LARGE SCALE GENOMIC DNA]</scope>
    <source>
        <strain evidence="2 3">40Bstr34</strain>
    </source>
</reference>
<dbReference type="AlphaFoldDB" id="A0A6N9T684"/>
<comment type="caution">
    <text evidence="2">The sequence shown here is derived from an EMBL/GenBank/DDBJ whole genome shotgun (WGS) entry which is preliminary data.</text>
</comment>
<evidence type="ECO:0000313" key="2">
    <source>
        <dbReference type="EMBL" id="NDW06072.1"/>
    </source>
</evidence>
<dbReference type="EMBL" id="JAAAMG010000014">
    <property type="protein sequence ID" value="NDW06072.1"/>
    <property type="molecule type" value="Genomic_DNA"/>
</dbReference>
<feature type="region of interest" description="Disordered" evidence="1">
    <location>
        <begin position="70"/>
        <end position="89"/>
    </location>
</feature>
<organism evidence="2 3">
    <name type="scientific">Jiella pacifica</name>
    <dbReference type="NCBI Taxonomy" id="2696469"/>
    <lineage>
        <taxon>Bacteria</taxon>
        <taxon>Pseudomonadati</taxon>
        <taxon>Pseudomonadota</taxon>
        <taxon>Alphaproteobacteria</taxon>
        <taxon>Hyphomicrobiales</taxon>
        <taxon>Aurantimonadaceae</taxon>
        <taxon>Jiella</taxon>
    </lineage>
</organism>
<gene>
    <name evidence="2" type="ORF">GTK09_16755</name>
</gene>
<dbReference type="RefSeq" id="WP_163464601.1">
    <property type="nucleotide sequence ID" value="NZ_JAAAMG010000014.1"/>
</dbReference>
<accession>A0A6N9T684</accession>
<evidence type="ECO:0000256" key="1">
    <source>
        <dbReference type="SAM" id="MobiDB-lite"/>
    </source>
</evidence>